<proteinExistence type="predicted"/>
<keyword evidence="1" id="KW-1133">Transmembrane helix</keyword>
<dbReference type="InterPro" id="IPR009027">
    <property type="entry name" value="Ribosomal_bL9/RNase_H1_N"/>
</dbReference>
<evidence type="ECO:0000256" key="1">
    <source>
        <dbReference type="SAM" id="Phobius"/>
    </source>
</evidence>
<dbReference type="Gene3D" id="3.40.970.10">
    <property type="entry name" value="Ribonuclease H1, N-terminal domain"/>
    <property type="match status" value="1"/>
</dbReference>
<organism evidence="3 4">
    <name type="scientific">Crotalaria pallida</name>
    <name type="common">Smooth rattlebox</name>
    <name type="synonym">Crotalaria striata</name>
    <dbReference type="NCBI Taxonomy" id="3830"/>
    <lineage>
        <taxon>Eukaryota</taxon>
        <taxon>Viridiplantae</taxon>
        <taxon>Streptophyta</taxon>
        <taxon>Embryophyta</taxon>
        <taxon>Tracheophyta</taxon>
        <taxon>Spermatophyta</taxon>
        <taxon>Magnoliopsida</taxon>
        <taxon>eudicotyledons</taxon>
        <taxon>Gunneridae</taxon>
        <taxon>Pentapetalae</taxon>
        <taxon>rosids</taxon>
        <taxon>fabids</taxon>
        <taxon>Fabales</taxon>
        <taxon>Fabaceae</taxon>
        <taxon>Papilionoideae</taxon>
        <taxon>50 kb inversion clade</taxon>
        <taxon>genistoids sensu lato</taxon>
        <taxon>core genistoids</taxon>
        <taxon>Crotalarieae</taxon>
        <taxon>Crotalaria</taxon>
    </lineage>
</organism>
<sequence length="206" mass="23438">MFPTLSKNVTCYVKPRDPDESGKTFGQLIIFNARAFIHDLRDTQKIRHEPLMSSNLTAPDFAPQEIKFSLREENDQISLILAVPIWREDGEGLYCLQRDNPGVYYDWDSCNEQVRGFSGASFRSYSSGREAEIAWEEKLGQVQGRRYRSLDSPSMSHEQCSTPTIGSPSSLTTVMPRSDRFLEGVILGSATTMVLFLRFLVVDWKL</sequence>
<keyword evidence="4" id="KW-1185">Reference proteome</keyword>
<name>A0AAN9EM48_CROPI</name>
<dbReference type="InterPro" id="IPR011320">
    <property type="entry name" value="RNase_H1_N"/>
</dbReference>
<dbReference type="InterPro" id="IPR037056">
    <property type="entry name" value="RNase_H1_N_sf"/>
</dbReference>
<dbReference type="Pfam" id="PF01693">
    <property type="entry name" value="Cauli_VI"/>
    <property type="match status" value="1"/>
</dbReference>
<dbReference type="Proteomes" id="UP001372338">
    <property type="component" value="Unassembled WGS sequence"/>
</dbReference>
<reference evidence="3 4" key="1">
    <citation type="submission" date="2024-01" db="EMBL/GenBank/DDBJ databases">
        <title>The genomes of 5 underutilized Papilionoideae crops provide insights into root nodulation and disease resistanc.</title>
        <authorList>
            <person name="Yuan L."/>
        </authorList>
    </citation>
    <scope>NUCLEOTIDE SEQUENCE [LARGE SCALE GENOMIC DNA]</scope>
    <source>
        <strain evidence="3">ZHUSHIDOU_FW_LH</strain>
        <tissue evidence="3">Leaf</tissue>
    </source>
</reference>
<dbReference type="AlphaFoldDB" id="A0AAN9EM48"/>
<dbReference type="EMBL" id="JAYWIO010000005">
    <property type="protein sequence ID" value="KAK7259669.1"/>
    <property type="molecule type" value="Genomic_DNA"/>
</dbReference>
<keyword evidence="1" id="KW-0812">Transmembrane</keyword>
<protein>
    <recommendedName>
        <fullName evidence="2">Ribonuclease H1 N-terminal domain-containing protein</fullName>
    </recommendedName>
</protein>
<keyword evidence="1" id="KW-0472">Membrane</keyword>
<accession>A0AAN9EM48</accession>
<evidence type="ECO:0000313" key="3">
    <source>
        <dbReference type="EMBL" id="KAK7259669.1"/>
    </source>
</evidence>
<gene>
    <name evidence="3" type="ORF">RIF29_25282</name>
</gene>
<evidence type="ECO:0000259" key="2">
    <source>
        <dbReference type="Pfam" id="PF01693"/>
    </source>
</evidence>
<comment type="caution">
    <text evidence="3">The sequence shown here is derived from an EMBL/GenBank/DDBJ whole genome shotgun (WGS) entry which is preliminary data.</text>
</comment>
<feature type="domain" description="Ribonuclease H1 N-terminal" evidence="2">
    <location>
        <begin position="100"/>
        <end position="132"/>
    </location>
</feature>
<evidence type="ECO:0000313" key="4">
    <source>
        <dbReference type="Proteomes" id="UP001372338"/>
    </source>
</evidence>
<feature type="transmembrane region" description="Helical" evidence="1">
    <location>
        <begin position="181"/>
        <end position="201"/>
    </location>
</feature>
<dbReference type="SUPFAM" id="SSF55658">
    <property type="entry name" value="L9 N-domain-like"/>
    <property type="match status" value="1"/>
</dbReference>